<dbReference type="Proteomes" id="UP001243757">
    <property type="component" value="Unassembled WGS sequence"/>
</dbReference>
<dbReference type="InterPro" id="IPR025711">
    <property type="entry name" value="PepSY"/>
</dbReference>
<comment type="caution">
    <text evidence="3">The sequence shown here is derived from an EMBL/GenBank/DDBJ whole genome shotgun (WGS) entry which is preliminary data.</text>
</comment>
<sequence length="84" mass="9322">MKFTHAALLALTLALPATGALASDRSVPSDTADKIRATLTEQGYEVRKIKMEDGMYEAYVIKDGMKQEIYLDADLKIVRSKDND</sequence>
<dbReference type="RefSeq" id="WP_284480377.1">
    <property type="nucleotide sequence ID" value="NZ_JASNJD010000004.1"/>
</dbReference>
<feature type="chain" id="PRO_5046705323" evidence="1">
    <location>
        <begin position="23"/>
        <end position="84"/>
    </location>
</feature>
<evidence type="ECO:0000313" key="4">
    <source>
        <dbReference type="Proteomes" id="UP001243757"/>
    </source>
</evidence>
<gene>
    <name evidence="3" type="ORF">QO033_07735</name>
</gene>
<feature type="signal peptide" evidence="1">
    <location>
        <begin position="1"/>
        <end position="22"/>
    </location>
</feature>
<dbReference type="EMBL" id="JASNJD010000004">
    <property type="protein sequence ID" value="MDK3017565.1"/>
    <property type="molecule type" value="Genomic_DNA"/>
</dbReference>
<evidence type="ECO:0000313" key="3">
    <source>
        <dbReference type="EMBL" id="MDK3017565.1"/>
    </source>
</evidence>
<protein>
    <submittedName>
        <fullName evidence="3">PepSY domain-containing protein</fullName>
    </submittedName>
</protein>
<proteinExistence type="predicted"/>
<evidence type="ECO:0000256" key="1">
    <source>
        <dbReference type="SAM" id="SignalP"/>
    </source>
</evidence>
<keyword evidence="1" id="KW-0732">Signal</keyword>
<feature type="domain" description="PepSY" evidence="2">
    <location>
        <begin position="7"/>
        <end position="80"/>
    </location>
</feature>
<accession>A0ABT7EYZ2</accession>
<reference evidence="3 4" key="1">
    <citation type="submission" date="2023-05" db="EMBL/GenBank/DDBJ databases">
        <title>Pseudodonghicola sp. nov.</title>
        <authorList>
            <person name="Huang J."/>
        </authorList>
    </citation>
    <scope>NUCLEOTIDE SEQUENCE [LARGE SCALE GENOMIC DNA]</scope>
    <source>
        <strain evidence="3 4">IC7</strain>
    </source>
</reference>
<organism evidence="3 4">
    <name type="scientific">Pseudodonghicola flavimaris</name>
    <dbReference type="NCBI Taxonomy" id="3050036"/>
    <lineage>
        <taxon>Bacteria</taxon>
        <taxon>Pseudomonadati</taxon>
        <taxon>Pseudomonadota</taxon>
        <taxon>Alphaproteobacteria</taxon>
        <taxon>Rhodobacterales</taxon>
        <taxon>Paracoccaceae</taxon>
        <taxon>Pseudodonghicola</taxon>
    </lineage>
</organism>
<dbReference type="Pfam" id="PF13670">
    <property type="entry name" value="PepSY_2"/>
    <property type="match status" value="1"/>
</dbReference>
<keyword evidence="4" id="KW-1185">Reference proteome</keyword>
<name>A0ABT7EYZ2_9RHOB</name>
<evidence type="ECO:0000259" key="2">
    <source>
        <dbReference type="Pfam" id="PF13670"/>
    </source>
</evidence>